<proteinExistence type="predicted"/>
<comment type="caution">
    <text evidence="4">The sequence shown here is derived from an EMBL/GenBank/DDBJ whole genome shotgun (WGS) entry which is preliminary data.</text>
</comment>
<dbReference type="AlphaFoldDB" id="A0A4S4P0M1"/>
<keyword evidence="5" id="KW-1185">Reference proteome</keyword>
<dbReference type="SUPFAM" id="SSF69318">
    <property type="entry name" value="Integrin alpha N-terminal domain"/>
    <property type="match status" value="1"/>
</dbReference>
<dbReference type="PANTHER" id="PTHR16026">
    <property type="entry name" value="CARTILAGE ACIDIC PROTEIN 1"/>
    <property type="match status" value="1"/>
</dbReference>
<dbReference type="InterPro" id="IPR013517">
    <property type="entry name" value="FG-GAP"/>
</dbReference>
<evidence type="ECO:0000256" key="2">
    <source>
        <dbReference type="SAM" id="Phobius"/>
    </source>
</evidence>
<feature type="domain" description="ASPIC/UnbV" evidence="3">
    <location>
        <begin position="452"/>
        <end position="520"/>
    </location>
</feature>
<gene>
    <name evidence="4" type="ORF">E4021_02190</name>
</gene>
<reference evidence="4 5" key="1">
    <citation type="submission" date="2019-04" db="EMBL/GenBank/DDBJ databases">
        <title>Lewinella litorea sp. nov., isolated from a marine sand.</title>
        <authorList>
            <person name="Yoon J.-H."/>
        </authorList>
    </citation>
    <scope>NUCLEOTIDE SEQUENCE [LARGE SCALE GENOMIC DNA]</scope>
    <source>
        <strain evidence="4 5">HSMS-39</strain>
    </source>
</reference>
<dbReference type="InterPro" id="IPR028994">
    <property type="entry name" value="Integrin_alpha_N"/>
</dbReference>
<evidence type="ECO:0000259" key="3">
    <source>
        <dbReference type="Pfam" id="PF07593"/>
    </source>
</evidence>
<organism evidence="4 5">
    <name type="scientific">Neolewinella litorea</name>
    <dbReference type="NCBI Taxonomy" id="2562452"/>
    <lineage>
        <taxon>Bacteria</taxon>
        <taxon>Pseudomonadati</taxon>
        <taxon>Bacteroidota</taxon>
        <taxon>Saprospiria</taxon>
        <taxon>Saprospirales</taxon>
        <taxon>Lewinellaceae</taxon>
        <taxon>Neolewinella</taxon>
    </lineage>
</organism>
<evidence type="ECO:0000313" key="5">
    <source>
        <dbReference type="Proteomes" id="UP000308528"/>
    </source>
</evidence>
<dbReference type="Proteomes" id="UP000308528">
    <property type="component" value="Unassembled WGS sequence"/>
</dbReference>
<sequence>MVLTLGGWLLTWCVGSQALFSDATQSAGVNHQFIVHEGLFGGGACVLDFNQDGFEDIYVTGGLNPDQLLRNNGDGTLTDVLEGSGLELTGHFVTQGAVTADVNRDGYDDLFITTITSSDSLQIIPRARNLLFLGQPGGSFRDATEEFGLVPLYSFSTGASFGDFNNDGWPDLYVGNYFVEYAETLDHISDATIVGANQTAHGYLLLNEEGKRFVNVYEDYGLSHRGFGFGGVFTDFDNDGDQDLFVNHDFGYKATPNLLLENQYPREQFRDVAEDMGLDLRINAMGSTVGDWNQDGLLDYYVTNIKFNHFLVGQGAGKPFENRAKELGMNYISISWGANFADFDHDGDLDLFVSNGDLNPNCVPMANFYFENLGDRFQESGRAVGVADYGIGRGSVTFDLENDGDLDIFAICQGPVLDGYPVESITRLFRNDGADGNWLKIDLVGTTGELRGLGARATVYAGGRLLMREVDGGGSSHISQNTRTLHYGLGTAERIDSVVVTWNGGETQVLRDQVANQTLTITQAPSPVKAGIPWMLLGGILLLALTVGAIIQNRRGRTG</sequence>
<keyword evidence="2" id="KW-0472">Membrane</keyword>
<evidence type="ECO:0000256" key="1">
    <source>
        <dbReference type="ARBA" id="ARBA00022729"/>
    </source>
</evidence>
<dbReference type="InterPro" id="IPR027039">
    <property type="entry name" value="Crtac1"/>
</dbReference>
<name>A0A4S4P0M1_9BACT</name>
<dbReference type="OrthoDB" id="974255at2"/>
<evidence type="ECO:0000313" key="4">
    <source>
        <dbReference type="EMBL" id="THH42100.1"/>
    </source>
</evidence>
<keyword evidence="2" id="KW-0812">Transmembrane</keyword>
<feature type="transmembrane region" description="Helical" evidence="2">
    <location>
        <begin position="531"/>
        <end position="551"/>
    </location>
</feature>
<dbReference type="Gene3D" id="2.130.10.130">
    <property type="entry name" value="Integrin alpha, N-terminal"/>
    <property type="match status" value="1"/>
</dbReference>
<dbReference type="Pfam" id="PF07593">
    <property type="entry name" value="UnbV_ASPIC"/>
    <property type="match status" value="1"/>
</dbReference>
<accession>A0A4S4P0M1</accession>
<dbReference type="Pfam" id="PF13517">
    <property type="entry name" value="FG-GAP_3"/>
    <property type="match status" value="3"/>
</dbReference>
<dbReference type="InterPro" id="IPR011519">
    <property type="entry name" value="UnbV_ASPIC"/>
</dbReference>
<protein>
    <submittedName>
        <fullName evidence="4">CRTAC1 family protein</fullName>
    </submittedName>
</protein>
<dbReference type="PANTHER" id="PTHR16026:SF0">
    <property type="entry name" value="CARTILAGE ACIDIC PROTEIN 1"/>
    <property type="match status" value="1"/>
</dbReference>
<keyword evidence="2" id="KW-1133">Transmembrane helix</keyword>
<dbReference type="EMBL" id="SRSF01000001">
    <property type="protein sequence ID" value="THH42100.1"/>
    <property type="molecule type" value="Genomic_DNA"/>
</dbReference>
<keyword evidence="1" id="KW-0732">Signal</keyword>